<dbReference type="SUPFAM" id="SSF53254">
    <property type="entry name" value="Phosphoglycerate mutase-like"/>
    <property type="match status" value="1"/>
</dbReference>
<dbReference type="Gene3D" id="3.10.120.10">
    <property type="entry name" value="Cytochrome b5-like heme/steroid binding domain"/>
    <property type="match status" value="1"/>
</dbReference>
<keyword evidence="12" id="KW-0408">Iron</keyword>
<dbReference type="InterPro" id="IPR001199">
    <property type="entry name" value="Cyt_B5-like_heme/steroid-bd"/>
</dbReference>
<evidence type="ECO:0000256" key="6">
    <source>
        <dbReference type="ARBA" id="ARBA00012673"/>
    </source>
</evidence>
<evidence type="ECO:0000256" key="14">
    <source>
        <dbReference type="ARBA" id="ARBA00049155"/>
    </source>
</evidence>
<evidence type="ECO:0000256" key="7">
    <source>
        <dbReference type="ARBA" id="ARBA00015499"/>
    </source>
</evidence>
<evidence type="ECO:0000256" key="3">
    <source>
        <dbReference type="ARBA" id="ARBA00004569"/>
    </source>
</evidence>
<dbReference type="SUPFAM" id="SSF81296">
    <property type="entry name" value="E set domains"/>
    <property type="match status" value="1"/>
</dbReference>
<dbReference type="GO" id="GO:0008482">
    <property type="term" value="F:sulfite oxidase activity"/>
    <property type="evidence" value="ECO:0007669"/>
    <property type="project" value="UniProtKB-EC"/>
</dbReference>
<dbReference type="GO" id="GO:0030151">
    <property type="term" value="F:molybdenum ion binding"/>
    <property type="evidence" value="ECO:0007669"/>
    <property type="project" value="InterPro"/>
</dbReference>
<dbReference type="SMART" id="SM00855">
    <property type="entry name" value="PGAM"/>
    <property type="match status" value="1"/>
</dbReference>
<dbReference type="InterPro" id="IPR014756">
    <property type="entry name" value="Ig_E-set"/>
</dbReference>
<dbReference type="InterPro" id="IPR029033">
    <property type="entry name" value="His_PPase_superfam"/>
</dbReference>
<dbReference type="FunFam" id="3.10.120.10:FF:000007">
    <property type="entry name" value="Sulfite oxidase, mitochondrial"/>
    <property type="match status" value="1"/>
</dbReference>
<dbReference type="SUPFAM" id="SSF55856">
    <property type="entry name" value="Cytochrome b5-like heme/steroid binding domain"/>
    <property type="match status" value="1"/>
</dbReference>
<keyword evidence="13" id="KW-0496">Mitochondrion</keyword>
<dbReference type="Pfam" id="PF00174">
    <property type="entry name" value="Oxidored_molyb"/>
    <property type="match status" value="1"/>
</dbReference>
<comment type="cofactor">
    <cofactor evidence="2">
        <name>heme b</name>
        <dbReference type="ChEBI" id="CHEBI:60344"/>
    </cofactor>
</comment>
<feature type="non-terminal residue" evidence="17">
    <location>
        <position position="1"/>
    </location>
</feature>
<comment type="caution">
    <text evidence="17">The sequence shown here is derived from an EMBL/GenBank/DDBJ whole genome shotgun (WGS) entry which is preliminary data.</text>
</comment>
<dbReference type="InterPro" id="IPR000572">
    <property type="entry name" value="OxRdtase_Mopterin-bd_dom"/>
</dbReference>
<dbReference type="GO" id="GO:0020037">
    <property type="term" value="F:heme binding"/>
    <property type="evidence" value="ECO:0007669"/>
    <property type="project" value="TreeGrafter"/>
</dbReference>
<dbReference type="SUPFAM" id="SSF56524">
    <property type="entry name" value="Oxidoreductase molybdopterin-binding domain"/>
    <property type="match status" value="1"/>
</dbReference>
<dbReference type="EMBL" id="JAHFXS010000487">
    <property type="protein sequence ID" value="KAG9984503.1"/>
    <property type="molecule type" value="Genomic_DNA"/>
</dbReference>
<keyword evidence="9" id="KW-0349">Heme</keyword>
<feature type="chain" id="PRO_5040272179" description="Nitrate reductase [NADPH]" evidence="15">
    <location>
        <begin position="17"/>
        <end position="706"/>
    </location>
</feature>
<evidence type="ECO:0000256" key="12">
    <source>
        <dbReference type="ARBA" id="ARBA00023004"/>
    </source>
</evidence>
<evidence type="ECO:0000259" key="16">
    <source>
        <dbReference type="PROSITE" id="PS50255"/>
    </source>
</evidence>
<dbReference type="Gene3D" id="3.40.50.1240">
    <property type="entry name" value="Phosphoglycerate mutase-like"/>
    <property type="match status" value="1"/>
</dbReference>
<sequence length="706" mass="80196">MPVLIASSVAIGSTTALVYMVSSQRVAVAESEPSRRLYRLDEIHRHNSTADSYWVYYGTSVYDITDWVPNHPGGEVILRAVGGNIEPYWNIFTIHKKQEVHDILEQYLIGEIDPRDLVEGKAPNDEVDDPFKKDPERSDALIVRSSRPCNAETPKDQLETFITPSDQHYVRNHLWVPPLQDAESHRLTIELNDGTEKEYSVRDLRNNFQHHTITATLQCSGNRRAHMSAEAQATSGLQWDVGAISNTEWTGVRLRDVLRDAGLQVDELPEDVKHIQFTGAEAYGASVPAIKALDRYGDVLLVFEMNGQPLMPDHGYPLRLLCPGHVAARSVKWLQKITVSEDESWSQWQRRDYKCFGPNQRSDVDWDRASSIQETPVQSAITSISTIAKDRLANLRLAQVYGLEEDIVRVAGYAMSGGGRGIIRVDVSPDNGRTWQQARLIKDECKGSKSWSWKRWEIAFTRNRATFRSDSTHLSSSTVTTIMAPRIHLVRHAEGHHQLEPTSKNELIHDPSLTDNGVKNCRQFRSSFPDYVHLDLICASPMRRAIQTATYCFKSQLEEVGPLLLLPLAQEITDVPSDTGSSPEALVKEFGAVINASMVEEGWNSKTGIYAFTYEAVRERARDLREWLKQRPEKDLAIVGHGAFWHYLTGDVDELGNQKGPYWNNVEWRSYHFSENGGVELKEDKDSVMRRQMFNHEKEIDEEVKY</sequence>
<dbReference type="FunFam" id="3.90.420.10:FF:000002">
    <property type="entry name" value="sulfite oxidase, mitochondrial"/>
    <property type="match status" value="1"/>
</dbReference>
<dbReference type="PANTHER" id="PTHR19372">
    <property type="entry name" value="SULFITE REDUCTASE"/>
    <property type="match status" value="1"/>
</dbReference>
<dbReference type="PRINTS" id="PR00407">
    <property type="entry name" value="EUMOPTERIN"/>
</dbReference>
<comment type="subcellular location">
    <subcellularLocation>
        <location evidence="3">Mitochondrion intermembrane space</location>
    </subcellularLocation>
</comment>
<keyword evidence="8" id="KW-0500">Molybdenum</keyword>
<organism evidence="17 18">
    <name type="scientific">Aureobasidium melanogenum</name>
    <name type="common">Aureobasidium pullulans var. melanogenum</name>
    <dbReference type="NCBI Taxonomy" id="46634"/>
    <lineage>
        <taxon>Eukaryota</taxon>
        <taxon>Fungi</taxon>
        <taxon>Dikarya</taxon>
        <taxon>Ascomycota</taxon>
        <taxon>Pezizomycotina</taxon>
        <taxon>Dothideomycetes</taxon>
        <taxon>Dothideomycetidae</taxon>
        <taxon>Dothideales</taxon>
        <taxon>Saccotheciaceae</taxon>
        <taxon>Aureobasidium</taxon>
    </lineage>
</organism>
<dbReference type="PROSITE" id="PS50255">
    <property type="entry name" value="CYTOCHROME_B5_2"/>
    <property type="match status" value="1"/>
</dbReference>
<dbReference type="GO" id="GO:0043546">
    <property type="term" value="F:molybdopterin cofactor binding"/>
    <property type="evidence" value="ECO:0007669"/>
    <property type="project" value="TreeGrafter"/>
</dbReference>
<evidence type="ECO:0000256" key="5">
    <source>
        <dbReference type="ARBA" id="ARBA00012505"/>
    </source>
</evidence>
<feature type="domain" description="Cytochrome b5 heme-binding" evidence="16">
    <location>
        <begin position="35"/>
        <end position="113"/>
    </location>
</feature>
<dbReference type="Gene3D" id="2.60.40.650">
    <property type="match status" value="1"/>
</dbReference>
<dbReference type="InterPro" id="IPR013078">
    <property type="entry name" value="His_Pase_superF_clade-1"/>
</dbReference>
<dbReference type="CDD" id="cd07067">
    <property type="entry name" value="HP_PGM_like"/>
    <property type="match status" value="1"/>
</dbReference>
<dbReference type="InterPro" id="IPR036400">
    <property type="entry name" value="Cyt_B5-like_heme/steroid_sf"/>
</dbReference>
<dbReference type="Pfam" id="PF03404">
    <property type="entry name" value="Mo-co_dimer"/>
    <property type="match status" value="1"/>
</dbReference>
<proteinExistence type="predicted"/>
<dbReference type="OrthoDB" id="10051395at2759"/>
<name>A0A9P8JYD0_AURME</name>
<dbReference type="Pfam" id="PF00173">
    <property type="entry name" value="Cyt-b5"/>
    <property type="match status" value="1"/>
</dbReference>
<dbReference type="EC" id="1.8.3.1" evidence="5"/>
<reference evidence="17" key="1">
    <citation type="journal article" date="2021" name="J Fungi (Basel)">
        <title>Virulence traits and population genomics of the black yeast Aureobasidium melanogenum.</title>
        <authorList>
            <person name="Cernosa A."/>
            <person name="Sun X."/>
            <person name="Gostincar C."/>
            <person name="Fang C."/>
            <person name="Gunde-Cimerman N."/>
            <person name="Song Z."/>
        </authorList>
    </citation>
    <scope>NUCLEOTIDE SEQUENCE</scope>
    <source>
        <strain evidence="17">EXF-9298</strain>
    </source>
</reference>
<dbReference type="Proteomes" id="UP000729357">
    <property type="component" value="Unassembled WGS sequence"/>
</dbReference>
<gene>
    <name evidence="17" type="ORF">KCU98_g5363</name>
</gene>
<dbReference type="InterPro" id="IPR005066">
    <property type="entry name" value="MoCF_OxRdtse_dimer"/>
</dbReference>
<dbReference type="GO" id="GO:0050464">
    <property type="term" value="F:nitrate reductase (NADPH) activity"/>
    <property type="evidence" value="ECO:0007669"/>
    <property type="project" value="UniProtKB-EC"/>
</dbReference>
<accession>A0A9P8JYD0</accession>
<evidence type="ECO:0000313" key="17">
    <source>
        <dbReference type="EMBL" id="KAG9984503.1"/>
    </source>
</evidence>
<dbReference type="InterPro" id="IPR008335">
    <property type="entry name" value="Mopterin_OxRdtase_euk"/>
</dbReference>
<keyword evidence="10" id="KW-0479">Metal-binding</keyword>
<keyword evidence="18" id="KW-1185">Reference proteome</keyword>
<dbReference type="Pfam" id="PF00300">
    <property type="entry name" value="His_Phos_1"/>
    <property type="match status" value="1"/>
</dbReference>
<keyword evidence="15" id="KW-0732">Signal</keyword>
<evidence type="ECO:0000313" key="18">
    <source>
        <dbReference type="Proteomes" id="UP000729357"/>
    </source>
</evidence>
<evidence type="ECO:0000256" key="9">
    <source>
        <dbReference type="ARBA" id="ARBA00022617"/>
    </source>
</evidence>
<evidence type="ECO:0000256" key="13">
    <source>
        <dbReference type="ARBA" id="ARBA00023128"/>
    </source>
</evidence>
<dbReference type="GO" id="GO:0006790">
    <property type="term" value="P:sulfur compound metabolic process"/>
    <property type="evidence" value="ECO:0007669"/>
    <property type="project" value="TreeGrafter"/>
</dbReference>
<evidence type="ECO:0000256" key="15">
    <source>
        <dbReference type="SAM" id="SignalP"/>
    </source>
</evidence>
<dbReference type="GO" id="GO:0005758">
    <property type="term" value="C:mitochondrial intermembrane space"/>
    <property type="evidence" value="ECO:0007669"/>
    <property type="project" value="UniProtKB-SubCell"/>
</dbReference>
<dbReference type="PANTHER" id="PTHR19372:SF7">
    <property type="entry name" value="SULFITE OXIDASE, MITOCHONDRIAL"/>
    <property type="match status" value="1"/>
</dbReference>
<evidence type="ECO:0000256" key="10">
    <source>
        <dbReference type="ARBA" id="ARBA00022723"/>
    </source>
</evidence>
<keyword evidence="11" id="KW-0560">Oxidoreductase</keyword>
<evidence type="ECO:0000256" key="4">
    <source>
        <dbReference type="ARBA" id="ARBA00004971"/>
    </source>
</evidence>
<comment type="pathway">
    <text evidence="4">Energy metabolism; sulfur metabolism.</text>
</comment>
<feature type="signal peptide" evidence="15">
    <location>
        <begin position="1"/>
        <end position="16"/>
    </location>
</feature>
<reference evidence="17" key="2">
    <citation type="submission" date="2021-08" db="EMBL/GenBank/DDBJ databases">
        <authorList>
            <person name="Gostincar C."/>
            <person name="Sun X."/>
            <person name="Song Z."/>
            <person name="Gunde-Cimerman N."/>
        </authorList>
    </citation>
    <scope>NUCLEOTIDE SEQUENCE</scope>
    <source>
        <strain evidence="17">EXF-9298</strain>
    </source>
</reference>
<evidence type="ECO:0000256" key="2">
    <source>
        <dbReference type="ARBA" id="ARBA00001970"/>
    </source>
</evidence>
<evidence type="ECO:0000256" key="11">
    <source>
        <dbReference type="ARBA" id="ARBA00023002"/>
    </source>
</evidence>
<dbReference type="Gene3D" id="3.90.420.10">
    <property type="entry name" value="Oxidoreductase, molybdopterin-binding domain"/>
    <property type="match status" value="1"/>
</dbReference>
<evidence type="ECO:0000256" key="8">
    <source>
        <dbReference type="ARBA" id="ARBA00022505"/>
    </source>
</evidence>
<comment type="catalytic activity">
    <reaction evidence="14">
        <text>nitrite + NADP(+) + H2O = nitrate + NADPH + H(+)</text>
        <dbReference type="Rhea" id="RHEA:19061"/>
        <dbReference type="ChEBI" id="CHEBI:15377"/>
        <dbReference type="ChEBI" id="CHEBI:15378"/>
        <dbReference type="ChEBI" id="CHEBI:16301"/>
        <dbReference type="ChEBI" id="CHEBI:17632"/>
        <dbReference type="ChEBI" id="CHEBI:57783"/>
        <dbReference type="ChEBI" id="CHEBI:58349"/>
        <dbReference type="EC" id="1.7.1.3"/>
    </reaction>
</comment>
<dbReference type="SMART" id="SM01117">
    <property type="entry name" value="Cyt-b5"/>
    <property type="match status" value="1"/>
</dbReference>
<protein>
    <recommendedName>
        <fullName evidence="7">Nitrate reductase [NADPH]</fullName>
        <ecNumber evidence="6">1.7.1.3</ecNumber>
        <ecNumber evidence="5">1.8.3.1</ecNumber>
    </recommendedName>
</protein>
<evidence type="ECO:0000256" key="1">
    <source>
        <dbReference type="ARBA" id="ARBA00001924"/>
    </source>
</evidence>
<comment type="cofactor">
    <cofactor evidence="1">
        <name>Mo-molybdopterin</name>
        <dbReference type="ChEBI" id="CHEBI:71302"/>
    </cofactor>
</comment>
<dbReference type="InterPro" id="IPR036374">
    <property type="entry name" value="OxRdtase_Mopterin-bd_sf"/>
</dbReference>
<dbReference type="EC" id="1.7.1.3" evidence="6"/>
<dbReference type="AlphaFoldDB" id="A0A9P8JYD0"/>